<dbReference type="PANTHER" id="PTHR11346:SF147">
    <property type="entry name" value="GALECTIN"/>
    <property type="match status" value="1"/>
</dbReference>
<dbReference type="EMBL" id="JAHIBW010000012">
    <property type="protein sequence ID" value="KAG7306099.1"/>
    <property type="molecule type" value="Genomic_DNA"/>
</dbReference>
<dbReference type="SMART" id="SM00276">
    <property type="entry name" value="GLECT"/>
    <property type="match status" value="2"/>
</dbReference>
<evidence type="ECO:0000313" key="5">
    <source>
        <dbReference type="Proteomes" id="UP000823941"/>
    </source>
</evidence>
<gene>
    <name evidence="4" type="ORF">JYU34_008683</name>
</gene>
<protein>
    <recommendedName>
        <fullName evidence="2">Galectin</fullName>
    </recommendedName>
</protein>
<comment type="caution">
    <text evidence="4">The sequence shown here is derived from an EMBL/GenBank/DDBJ whole genome shotgun (WGS) entry which is preliminary data.</text>
</comment>
<dbReference type="SMART" id="SM00908">
    <property type="entry name" value="Gal-bind_lectin"/>
    <property type="match status" value="2"/>
</dbReference>
<proteinExistence type="predicted"/>
<evidence type="ECO:0000313" key="4">
    <source>
        <dbReference type="EMBL" id="KAG7306099.1"/>
    </source>
</evidence>
<organism evidence="4 5">
    <name type="scientific">Plutella xylostella</name>
    <name type="common">Diamondback moth</name>
    <name type="synonym">Plutella maculipennis</name>
    <dbReference type="NCBI Taxonomy" id="51655"/>
    <lineage>
        <taxon>Eukaryota</taxon>
        <taxon>Metazoa</taxon>
        <taxon>Ecdysozoa</taxon>
        <taxon>Arthropoda</taxon>
        <taxon>Hexapoda</taxon>
        <taxon>Insecta</taxon>
        <taxon>Pterygota</taxon>
        <taxon>Neoptera</taxon>
        <taxon>Endopterygota</taxon>
        <taxon>Lepidoptera</taxon>
        <taxon>Glossata</taxon>
        <taxon>Ditrysia</taxon>
        <taxon>Yponomeutoidea</taxon>
        <taxon>Plutellidae</taxon>
        <taxon>Plutella</taxon>
    </lineage>
</organism>
<evidence type="ECO:0000259" key="3">
    <source>
        <dbReference type="PROSITE" id="PS51304"/>
    </source>
</evidence>
<evidence type="ECO:0000256" key="1">
    <source>
        <dbReference type="ARBA" id="ARBA00022734"/>
    </source>
</evidence>
<dbReference type="Pfam" id="PF00337">
    <property type="entry name" value="Gal-bind_lectin"/>
    <property type="match status" value="2"/>
</dbReference>
<dbReference type="CDD" id="cd00070">
    <property type="entry name" value="GLECT"/>
    <property type="match status" value="1"/>
</dbReference>
<feature type="domain" description="Galectin" evidence="3">
    <location>
        <begin position="223"/>
        <end position="360"/>
    </location>
</feature>
<dbReference type="InterPro" id="IPR013320">
    <property type="entry name" value="ConA-like_dom_sf"/>
</dbReference>
<name>A0ABQ7QLP0_PLUXY</name>
<dbReference type="InterPro" id="IPR001079">
    <property type="entry name" value="Galectin_CRD"/>
</dbReference>
<accession>A0ABQ7QLP0</accession>
<dbReference type="SUPFAM" id="SSF49899">
    <property type="entry name" value="Concanavalin A-like lectins/glucanases"/>
    <property type="match status" value="2"/>
</dbReference>
<keyword evidence="1 2" id="KW-0430">Lectin</keyword>
<keyword evidence="5" id="KW-1185">Reference proteome</keyword>
<dbReference type="Gene3D" id="2.60.120.200">
    <property type="match status" value="2"/>
</dbReference>
<evidence type="ECO:0000256" key="2">
    <source>
        <dbReference type="RuleBase" id="RU102079"/>
    </source>
</evidence>
<dbReference type="InterPro" id="IPR044156">
    <property type="entry name" value="Galectin-like"/>
</dbReference>
<dbReference type="Proteomes" id="UP000823941">
    <property type="component" value="Chromosome 12"/>
</dbReference>
<sequence length="375" mass="42315">MVCSKRCGCGAFCRRFFCGDKDKDRDEKNCEEEIDEDGVPVTLTQLAESRDVRFLQPLTEPLRIGSHIVCTGTPDEDLPWFTINIGTGGAMEARPDVAVHFNVRMPQRYVVRNTRRHARWGPEENTSFKSFPFKFERSFTIEVIVDETETLWAVDGAHYCSYAHRNPAPFTAAWVQVIGIRDASLNVQTCDVYPMLAPPPLEVPKRASYDSEPDVDVDWQPNVIASLESGIPEGYQLVLKGRLRPLLHSFTLDLTDRACEWPRANVHLHANLRAHADAQLSRQLVVLNAWLGAWGAERRQRSAQLVPGTKTTFRIVRGPGEWSVYADGLVIGELEYRAHPDGVKALRIRGDFYPDDVYLCPNAYTPAPRTNSFDA</sequence>
<reference evidence="4 5" key="1">
    <citation type="submission" date="2021-06" db="EMBL/GenBank/DDBJ databases">
        <title>A haploid diamondback moth (Plutella xylostella L.) genome assembly resolves 31 chromosomes and identifies a diamide resistance mutation.</title>
        <authorList>
            <person name="Ward C.M."/>
            <person name="Perry K.D."/>
            <person name="Baker G."/>
            <person name="Powis K."/>
            <person name="Heckel D.G."/>
            <person name="Baxter S.W."/>
        </authorList>
    </citation>
    <scope>NUCLEOTIDE SEQUENCE [LARGE SCALE GENOMIC DNA]</scope>
    <source>
        <strain evidence="4 5">LV</strain>
        <tissue evidence="4">Single pupa</tissue>
    </source>
</reference>
<dbReference type="PANTHER" id="PTHR11346">
    <property type="entry name" value="GALECTIN"/>
    <property type="match status" value="1"/>
</dbReference>
<feature type="domain" description="Galectin" evidence="3">
    <location>
        <begin position="54"/>
        <end position="193"/>
    </location>
</feature>
<dbReference type="PROSITE" id="PS51304">
    <property type="entry name" value="GALECTIN"/>
    <property type="match status" value="2"/>
</dbReference>